<dbReference type="AlphaFoldDB" id="A0A7U6JJ93"/>
<keyword evidence="4" id="KW-1185">Reference proteome</keyword>
<protein>
    <recommendedName>
        <fullName evidence="2">UPF0301 protein TBH_C2596</fullName>
    </recommendedName>
</protein>
<dbReference type="EMBL" id="AP012273">
    <property type="protein sequence ID" value="BAO45502.1"/>
    <property type="molecule type" value="Genomic_DNA"/>
</dbReference>
<gene>
    <name evidence="3" type="ORF">TBH_C2596</name>
</gene>
<evidence type="ECO:0000256" key="2">
    <source>
        <dbReference type="HAMAP-Rule" id="MF_00758"/>
    </source>
</evidence>
<dbReference type="PANTHER" id="PTHR30327">
    <property type="entry name" value="UNCHARACTERIZED PROTEIN YQGE"/>
    <property type="match status" value="1"/>
</dbReference>
<dbReference type="NCBIfam" id="NF001266">
    <property type="entry name" value="PRK00228.1-1"/>
    <property type="match status" value="1"/>
</dbReference>
<reference evidence="3 4" key="1">
    <citation type="journal article" date="2014" name="PLoS ONE">
        <title>Physiological and genomic features of a novel sulfur-oxidizing gammaproteobacterium belonging to a previously uncultivated symbiotic lineage isolated from a hydrothermal vent.</title>
        <authorList>
            <person name="Nunoura T."/>
            <person name="Takaki Y."/>
            <person name="Kazama H."/>
            <person name="Kakuta J."/>
            <person name="Shimamura S."/>
            <person name="Makita H."/>
            <person name="Hirai M."/>
            <person name="Miyazaki M."/>
            <person name="Takai K."/>
        </authorList>
    </citation>
    <scope>NUCLEOTIDE SEQUENCE [LARGE SCALE GENOMIC DNA]</scope>
    <source>
        <strain evidence="3 4">Hiromi1</strain>
    </source>
</reference>
<dbReference type="KEGG" id="tbn:TBH_C2596"/>
<dbReference type="RefSeq" id="WP_041069215.1">
    <property type="nucleotide sequence ID" value="NZ_AP012273.1"/>
</dbReference>
<dbReference type="OrthoDB" id="9807486at2"/>
<dbReference type="Proteomes" id="UP000031631">
    <property type="component" value="Chromosome"/>
</dbReference>
<dbReference type="PANTHER" id="PTHR30327:SF1">
    <property type="entry name" value="UPF0301 PROTEIN YQGE"/>
    <property type="match status" value="1"/>
</dbReference>
<dbReference type="SUPFAM" id="SSF143456">
    <property type="entry name" value="VC0467-like"/>
    <property type="match status" value="1"/>
</dbReference>
<organism evidence="3 4">
    <name type="scientific">Thiolapillus brandeum</name>
    <dbReference type="NCBI Taxonomy" id="1076588"/>
    <lineage>
        <taxon>Bacteria</taxon>
        <taxon>Pseudomonadati</taxon>
        <taxon>Pseudomonadota</taxon>
        <taxon>Gammaproteobacteria</taxon>
        <taxon>Chromatiales</taxon>
        <taxon>Sedimenticolaceae</taxon>
        <taxon>Thiolapillus</taxon>
    </lineage>
</organism>
<proteinExistence type="inferred from homology"/>
<evidence type="ECO:0000313" key="3">
    <source>
        <dbReference type="EMBL" id="BAO45502.1"/>
    </source>
</evidence>
<sequence>MSESSSLTNHFLIALPVLQDPNFSRTVTYICEHNSDGAMGIVINRPCDLELTDILHHMDIEQTPKTPADIPVHIGGPVQEDRGFLLHSPPKRWDSTLVISEHIAVTTSRDLLRALALGEGPKELFIALGYAGWGPGQLEQELQQDSWLFSPASREIIFHTPVEKRWDAAATLAGVDLNLISNIGGHA</sequence>
<dbReference type="GO" id="GO:0005829">
    <property type="term" value="C:cytosol"/>
    <property type="evidence" value="ECO:0007669"/>
    <property type="project" value="TreeGrafter"/>
</dbReference>
<dbReference type="InterPro" id="IPR003774">
    <property type="entry name" value="AlgH-like"/>
</dbReference>
<accession>A0A7U6JJ93</accession>
<dbReference type="Pfam" id="PF02622">
    <property type="entry name" value="DUF179"/>
    <property type="match status" value="1"/>
</dbReference>
<dbReference type="HAMAP" id="MF_00758">
    <property type="entry name" value="UPF0301"/>
    <property type="match status" value="1"/>
</dbReference>
<name>A0A7U6JJ93_9GAMM</name>
<comment type="similarity">
    <text evidence="1 2">Belongs to the UPF0301 (AlgH) family.</text>
</comment>
<evidence type="ECO:0000313" key="4">
    <source>
        <dbReference type="Proteomes" id="UP000031631"/>
    </source>
</evidence>
<dbReference type="Gene3D" id="3.40.1740.10">
    <property type="entry name" value="VC0467-like"/>
    <property type="match status" value="1"/>
</dbReference>
<evidence type="ECO:0000256" key="1">
    <source>
        <dbReference type="ARBA" id="ARBA00009600"/>
    </source>
</evidence>